<evidence type="ECO:0000256" key="5">
    <source>
        <dbReference type="ARBA" id="ARBA00023002"/>
    </source>
</evidence>
<keyword evidence="3" id="KW-0285">Flavoprotein</keyword>
<keyword evidence="4" id="KW-0274">FAD</keyword>
<evidence type="ECO:0000256" key="4">
    <source>
        <dbReference type="ARBA" id="ARBA00022827"/>
    </source>
</evidence>
<dbReference type="Gene3D" id="1.10.540.10">
    <property type="entry name" value="Acyl-CoA dehydrogenase/oxidase, N-terminal domain"/>
    <property type="match status" value="1"/>
</dbReference>
<sequence length="341" mass="35709">MSDPVDDPANDTADALARELFALVDDINRRSLAAPAPGAAETGAQLSLWSTLTGLDLHMIGVPERDGGAGGDLDQLAVIVRALASYGHSSPLVEAATAAWAVSRLPDPPGGIGTIARLRPDGRAEAPWGRLARWALVLGPEPAPRLVRFAPGAVLAEAENIAGEPADTIAADAAEPLPGLPSRTAVRSRVAVLRAAALIGASRGAYDLTRAHVRRRHQFGRPLAAIPAVRTALGVIRTGLIQAEAAQDRALEAVRERGADGALPAAAAGRVVAARTASETARLSHQLHGALGVTAEYALHRLTRRLWAWRDADGSEREWAAELGALALAAPETEFWEWLTA</sequence>
<evidence type="ECO:0000256" key="2">
    <source>
        <dbReference type="ARBA" id="ARBA00009347"/>
    </source>
</evidence>
<evidence type="ECO:0000256" key="3">
    <source>
        <dbReference type="ARBA" id="ARBA00022630"/>
    </source>
</evidence>
<dbReference type="InterPro" id="IPR050741">
    <property type="entry name" value="Acyl-CoA_dehydrogenase"/>
</dbReference>
<dbReference type="InterPro" id="IPR009075">
    <property type="entry name" value="AcylCo_DH/oxidase_C"/>
</dbReference>
<evidence type="ECO:0000313" key="8">
    <source>
        <dbReference type="Proteomes" id="UP001596074"/>
    </source>
</evidence>
<feature type="domain" description="Acyl-CoA dehydrogenase/oxidase C-terminal" evidence="6">
    <location>
        <begin position="193"/>
        <end position="315"/>
    </location>
</feature>
<evidence type="ECO:0000313" key="7">
    <source>
        <dbReference type="EMBL" id="MFC5747460.1"/>
    </source>
</evidence>
<gene>
    <name evidence="7" type="ORF">ACFPZN_17660</name>
</gene>
<dbReference type="RefSeq" id="WP_378283079.1">
    <property type="nucleotide sequence ID" value="NZ_JBHSON010000022.1"/>
</dbReference>
<dbReference type="PANTHER" id="PTHR48083">
    <property type="entry name" value="MEDIUM-CHAIN SPECIFIC ACYL-COA DEHYDROGENASE, MITOCHONDRIAL-RELATED"/>
    <property type="match status" value="1"/>
</dbReference>
<dbReference type="EMBL" id="JBHSON010000022">
    <property type="protein sequence ID" value="MFC5747460.1"/>
    <property type="molecule type" value="Genomic_DNA"/>
</dbReference>
<comment type="similarity">
    <text evidence="2">Belongs to the acyl-CoA dehydrogenase family.</text>
</comment>
<evidence type="ECO:0000256" key="1">
    <source>
        <dbReference type="ARBA" id="ARBA00001974"/>
    </source>
</evidence>
<organism evidence="7 8">
    <name type="scientific">Actinomadura rugatobispora</name>
    <dbReference type="NCBI Taxonomy" id="1994"/>
    <lineage>
        <taxon>Bacteria</taxon>
        <taxon>Bacillati</taxon>
        <taxon>Actinomycetota</taxon>
        <taxon>Actinomycetes</taxon>
        <taxon>Streptosporangiales</taxon>
        <taxon>Thermomonosporaceae</taxon>
        <taxon>Actinomadura</taxon>
    </lineage>
</organism>
<proteinExistence type="inferred from homology"/>
<dbReference type="SUPFAM" id="SSF47203">
    <property type="entry name" value="Acyl-CoA dehydrogenase C-terminal domain-like"/>
    <property type="match status" value="1"/>
</dbReference>
<dbReference type="InterPro" id="IPR009100">
    <property type="entry name" value="AcylCoA_DH/oxidase_NM_dom_sf"/>
</dbReference>
<dbReference type="InterPro" id="IPR037069">
    <property type="entry name" value="AcylCoA_DH/ox_N_sf"/>
</dbReference>
<keyword evidence="8" id="KW-1185">Reference proteome</keyword>
<dbReference type="PANTHER" id="PTHR48083:SF2">
    <property type="entry name" value="MEDIUM-CHAIN SPECIFIC ACYL-COA DEHYDROGENASE, MITOCHONDRIAL"/>
    <property type="match status" value="1"/>
</dbReference>
<name>A0ABW0ZVW4_9ACTN</name>
<reference evidence="8" key="1">
    <citation type="journal article" date="2019" name="Int. J. Syst. Evol. Microbiol.">
        <title>The Global Catalogue of Microorganisms (GCM) 10K type strain sequencing project: providing services to taxonomists for standard genome sequencing and annotation.</title>
        <authorList>
            <consortium name="The Broad Institute Genomics Platform"/>
            <consortium name="The Broad Institute Genome Sequencing Center for Infectious Disease"/>
            <person name="Wu L."/>
            <person name="Ma J."/>
        </authorList>
    </citation>
    <scope>NUCLEOTIDE SEQUENCE [LARGE SCALE GENOMIC DNA]</scope>
    <source>
        <strain evidence="8">KCTC 42087</strain>
    </source>
</reference>
<dbReference type="Pfam" id="PF00441">
    <property type="entry name" value="Acyl-CoA_dh_1"/>
    <property type="match status" value="1"/>
</dbReference>
<dbReference type="Gene3D" id="1.20.140.10">
    <property type="entry name" value="Butyryl-CoA Dehydrogenase, subunit A, domain 3"/>
    <property type="match status" value="1"/>
</dbReference>
<evidence type="ECO:0000259" key="6">
    <source>
        <dbReference type="Pfam" id="PF00441"/>
    </source>
</evidence>
<dbReference type="Proteomes" id="UP001596074">
    <property type="component" value="Unassembled WGS sequence"/>
</dbReference>
<comment type="cofactor">
    <cofactor evidence="1">
        <name>FAD</name>
        <dbReference type="ChEBI" id="CHEBI:57692"/>
    </cofactor>
</comment>
<dbReference type="SUPFAM" id="SSF56645">
    <property type="entry name" value="Acyl-CoA dehydrogenase NM domain-like"/>
    <property type="match status" value="1"/>
</dbReference>
<dbReference type="InterPro" id="IPR036250">
    <property type="entry name" value="AcylCo_DH-like_C"/>
</dbReference>
<protein>
    <submittedName>
        <fullName evidence="7">Acyl-CoA dehydrogenase family protein</fullName>
    </submittedName>
</protein>
<comment type="caution">
    <text evidence="7">The sequence shown here is derived from an EMBL/GenBank/DDBJ whole genome shotgun (WGS) entry which is preliminary data.</text>
</comment>
<accession>A0ABW0ZVW4</accession>
<keyword evidence="5" id="KW-0560">Oxidoreductase</keyword>